<organism evidence="1">
    <name type="scientific">bioreactor metagenome</name>
    <dbReference type="NCBI Taxonomy" id="1076179"/>
    <lineage>
        <taxon>unclassified sequences</taxon>
        <taxon>metagenomes</taxon>
        <taxon>ecological metagenomes</taxon>
    </lineage>
</organism>
<sequence length="275" mass="31831">MLRLAQQIRRDKCGVGRIVRNDEDFARPCNHIDRDLAEHLSFCLGNIGVAGADDFIHLRDGFRAIGQRGNRLRTARFKNTIHPRELCRRENRRGNRPVCIRRRNHHNQRTAREFRGNCVHKHRGRVARRAAGNIQTHLFDGRDLLTNVDAIRAFQPKAFAQLHAVERADVLRRGLHGKQQVLRNRGKRRVQFGRRNLQRGQLRAVKPPRIIDERAVAFFRNRLDDLAHRICNAAAFQRSKEEGLFVHLIVGKNLHLPITSSRPRTSRSISSPLNL</sequence>
<name>A0A645BPC0_9ZZZZ</name>
<proteinExistence type="predicted"/>
<dbReference type="EMBL" id="VSSQ01021455">
    <property type="protein sequence ID" value="MPM67052.1"/>
    <property type="molecule type" value="Genomic_DNA"/>
</dbReference>
<reference evidence="1" key="1">
    <citation type="submission" date="2019-08" db="EMBL/GenBank/DDBJ databases">
        <authorList>
            <person name="Kucharzyk K."/>
            <person name="Murdoch R.W."/>
            <person name="Higgins S."/>
            <person name="Loffler F."/>
        </authorList>
    </citation>
    <scope>NUCLEOTIDE SEQUENCE</scope>
</reference>
<evidence type="ECO:0000313" key="1">
    <source>
        <dbReference type="EMBL" id="MPM67052.1"/>
    </source>
</evidence>
<dbReference type="AlphaFoldDB" id="A0A645BPC0"/>
<comment type="caution">
    <text evidence="1">The sequence shown here is derived from an EMBL/GenBank/DDBJ whole genome shotgun (WGS) entry which is preliminary data.</text>
</comment>
<gene>
    <name evidence="1" type="ORF">SDC9_113968</name>
</gene>
<protein>
    <submittedName>
        <fullName evidence="1">Uncharacterized protein</fullName>
    </submittedName>
</protein>
<accession>A0A645BPC0</accession>